<dbReference type="Gene3D" id="3.40.50.1820">
    <property type="entry name" value="alpha/beta hydrolase"/>
    <property type="match status" value="1"/>
</dbReference>
<dbReference type="RefSeq" id="WP_165227938.1">
    <property type="nucleotide sequence ID" value="NZ_CP049257.1"/>
</dbReference>
<dbReference type="GO" id="GO:0016787">
    <property type="term" value="F:hydrolase activity"/>
    <property type="evidence" value="ECO:0007669"/>
    <property type="project" value="UniProtKB-KW"/>
</dbReference>
<dbReference type="PANTHER" id="PTHR43433">
    <property type="entry name" value="HYDROLASE, ALPHA/BETA FOLD FAMILY PROTEIN"/>
    <property type="match status" value="1"/>
</dbReference>
<name>A0A6G6W903_9ACTN</name>
<dbReference type="InterPro" id="IPR050471">
    <property type="entry name" value="AB_hydrolase"/>
</dbReference>
<dbReference type="KEGG" id="nano:G5V58_00920"/>
<protein>
    <submittedName>
        <fullName evidence="2">Alpha/beta hydrolase</fullName>
    </submittedName>
</protein>
<evidence type="ECO:0000259" key="1">
    <source>
        <dbReference type="Pfam" id="PF00561"/>
    </source>
</evidence>
<dbReference type="SUPFAM" id="SSF53474">
    <property type="entry name" value="alpha/beta-Hydrolases"/>
    <property type="match status" value="1"/>
</dbReference>
<keyword evidence="3" id="KW-1185">Reference proteome</keyword>
<gene>
    <name evidence="2" type="ORF">G5V58_00920</name>
</gene>
<dbReference type="InterPro" id="IPR000073">
    <property type="entry name" value="AB_hydrolase_1"/>
</dbReference>
<dbReference type="AlphaFoldDB" id="A0A6G6W903"/>
<organism evidence="2 3">
    <name type="scientific">Nocardioides anomalus</name>
    <dbReference type="NCBI Taxonomy" id="2712223"/>
    <lineage>
        <taxon>Bacteria</taxon>
        <taxon>Bacillati</taxon>
        <taxon>Actinomycetota</taxon>
        <taxon>Actinomycetes</taxon>
        <taxon>Propionibacteriales</taxon>
        <taxon>Nocardioidaceae</taxon>
        <taxon>Nocardioides</taxon>
    </lineage>
</organism>
<feature type="domain" description="AB hydrolase-1" evidence="1">
    <location>
        <begin position="28"/>
        <end position="278"/>
    </location>
</feature>
<accession>A0A6G6W903</accession>
<keyword evidence="2" id="KW-0378">Hydrolase</keyword>
<dbReference type="PANTHER" id="PTHR43433:SF10">
    <property type="entry name" value="AB HYDROLASE-1 DOMAIN-CONTAINING PROTEIN"/>
    <property type="match status" value="1"/>
</dbReference>
<reference evidence="2 3" key="1">
    <citation type="submission" date="2020-02" db="EMBL/GenBank/DDBJ databases">
        <title>Full genome sequence of Nocardioides sp. R-3366.</title>
        <authorList>
            <person name="Im W.-T."/>
        </authorList>
    </citation>
    <scope>NUCLEOTIDE SEQUENCE [LARGE SCALE GENOMIC DNA]</scope>
    <source>
        <strain evidence="2 3">R-3366</strain>
    </source>
</reference>
<dbReference type="Proteomes" id="UP000502996">
    <property type="component" value="Chromosome"/>
</dbReference>
<dbReference type="EMBL" id="CP049257">
    <property type="protein sequence ID" value="QIG41520.1"/>
    <property type="molecule type" value="Genomic_DNA"/>
</dbReference>
<dbReference type="InterPro" id="IPR029058">
    <property type="entry name" value="AB_hydrolase_fold"/>
</dbReference>
<sequence>MADFQQVETPDGRTLEVLSGGDPDGFALLHHGGSPSAAVPYEPFDDAARAAGLRFITYSRPGYGASTALPRDEPRMVDDVADAAAVLDALGVDRFVTSGWSGGGPRALGCAALLGGRCLAAASIAGVGPHDGAGLDWKAGMAEENVAEYTAAETSRAAYAAYLEEDFLPVLLADVDDMEEAMGGLLPPADRAAMDRGFTAWMTETFHRAGAQRIAGVLDDGQAAVRPWGFDVRAIAVPVLVYQGRQDAMVPFAHGAWLAEHVPGAEAHLSDDDGHLTLMITGFPGILADLKRVAGI</sequence>
<evidence type="ECO:0000313" key="2">
    <source>
        <dbReference type="EMBL" id="QIG41520.1"/>
    </source>
</evidence>
<evidence type="ECO:0000313" key="3">
    <source>
        <dbReference type="Proteomes" id="UP000502996"/>
    </source>
</evidence>
<proteinExistence type="predicted"/>
<dbReference type="Pfam" id="PF00561">
    <property type="entry name" value="Abhydrolase_1"/>
    <property type="match status" value="1"/>
</dbReference>